<dbReference type="GeneID" id="37218766"/>
<organism evidence="2 3">
    <name type="scientific">Aspergillus ibericus CBS 121593</name>
    <dbReference type="NCBI Taxonomy" id="1448316"/>
    <lineage>
        <taxon>Eukaryota</taxon>
        <taxon>Fungi</taxon>
        <taxon>Dikarya</taxon>
        <taxon>Ascomycota</taxon>
        <taxon>Pezizomycotina</taxon>
        <taxon>Eurotiomycetes</taxon>
        <taxon>Eurotiomycetidae</taxon>
        <taxon>Eurotiales</taxon>
        <taxon>Aspergillaceae</taxon>
        <taxon>Aspergillus</taxon>
        <taxon>Aspergillus subgen. Circumdati</taxon>
    </lineage>
</organism>
<proteinExistence type="predicted"/>
<feature type="region of interest" description="Disordered" evidence="1">
    <location>
        <begin position="33"/>
        <end position="61"/>
    </location>
</feature>
<evidence type="ECO:0000313" key="3">
    <source>
        <dbReference type="Proteomes" id="UP000249402"/>
    </source>
</evidence>
<accession>A0A395GSA7</accession>
<gene>
    <name evidence="2" type="ORF">BO80DRAFT_165114</name>
</gene>
<evidence type="ECO:0000256" key="1">
    <source>
        <dbReference type="SAM" id="MobiDB-lite"/>
    </source>
</evidence>
<reference evidence="2 3" key="1">
    <citation type="submission" date="2018-02" db="EMBL/GenBank/DDBJ databases">
        <title>The genomes of Aspergillus section Nigri reveals drivers in fungal speciation.</title>
        <authorList>
            <consortium name="DOE Joint Genome Institute"/>
            <person name="Vesth T.C."/>
            <person name="Nybo J."/>
            <person name="Theobald S."/>
            <person name="Brandl J."/>
            <person name="Frisvad J.C."/>
            <person name="Nielsen K.F."/>
            <person name="Lyhne E.K."/>
            <person name="Kogle M.E."/>
            <person name="Kuo A."/>
            <person name="Riley R."/>
            <person name="Clum A."/>
            <person name="Nolan M."/>
            <person name="Lipzen A."/>
            <person name="Salamov A."/>
            <person name="Henrissat B."/>
            <person name="Wiebenga A."/>
            <person name="De vries R.P."/>
            <person name="Grigoriev I.V."/>
            <person name="Mortensen U.H."/>
            <person name="Andersen M.R."/>
            <person name="Baker S.E."/>
        </authorList>
    </citation>
    <scope>NUCLEOTIDE SEQUENCE [LARGE SCALE GENOMIC DNA]</scope>
    <source>
        <strain evidence="2 3">CBS 121593</strain>
    </source>
</reference>
<name>A0A395GSA7_9EURO</name>
<protein>
    <submittedName>
        <fullName evidence="2">Uncharacterized protein</fullName>
    </submittedName>
</protein>
<evidence type="ECO:0000313" key="2">
    <source>
        <dbReference type="EMBL" id="RAK98262.1"/>
    </source>
</evidence>
<sequence length="93" mass="9893">MPRPNPNTNPGAISNGTLRSSTLKLACVQSPGVSLNLDHQPSPSLPLSHSSPLQQPPKLPLPLSINIPGDDLIDSPMSYKETHIPIDRVTAVN</sequence>
<keyword evidence="3" id="KW-1185">Reference proteome</keyword>
<feature type="compositionally biased region" description="Low complexity" evidence="1">
    <location>
        <begin position="40"/>
        <end position="53"/>
    </location>
</feature>
<dbReference type="Proteomes" id="UP000249402">
    <property type="component" value="Unassembled WGS sequence"/>
</dbReference>
<dbReference type="AlphaFoldDB" id="A0A395GSA7"/>
<dbReference type="EMBL" id="KZ824455">
    <property type="protein sequence ID" value="RAK98262.1"/>
    <property type="molecule type" value="Genomic_DNA"/>
</dbReference>
<dbReference type="RefSeq" id="XP_025572590.1">
    <property type="nucleotide sequence ID" value="XM_025713901.1"/>
</dbReference>
<dbReference type="VEuPathDB" id="FungiDB:BO80DRAFT_165114"/>